<dbReference type="RefSeq" id="WP_134244626.1">
    <property type="nucleotide sequence ID" value="NZ_SNTY01000033.1"/>
</dbReference>
<evidence type="ECO:0000313" key="2">
    <source>
        <dbReference type="EMBL" id="TEU25857.1"/>
    </source>
</evidence>
<dbReference type="OrthoDB" id="69313at2"/>
<dbReference type="Gene3D" id="3.40.50.300">
    <property type="entry name" value="P-loop containing nucleotide triphosphate hydrolases"/>
    <property type="match status" value="1"/>
</dbReference>
<evidence type="ECO:0000259" key="1">
    <source>
        <dbReference type="Pfam" id="PF01656"/>
    </source>
</evidence>
<dbReference type="Proteomes" id="UP000297834">
    <property type="component" value="Unassembled WGS sequence"/>
</dbReference>
<dbReference type="AlphaFoldDB" id="A0A4Y7XBW5"/>
<sequence length="247" mass="27923">MSTENHKPAEVNLILQGKGGVGKSFIASILAQYYLEKNETPLCIDTDPVNATFLGYKALNAHRIELMRENNVIDTRQFDSMMEMIIDSSQDVIVDNGAASFIPLFGYLVENNAMEMLKDCGKQVVIHSVITGGQALMDTLNGFSQMVNNTPPYVKNVVWLNEYFGKVEVQDKSFEKLKAYTDNKDKVSGIITIPKRAAQTFEQDIQLMQDKRLTFNEAITSSEFELMAKQRLKMIKKSLFEQLDIVM</sequence>
<name>A0A4Y7XBW5_9GAMM</name>
<feature type="domain" description="CobQ/CobB/MinD/ParA nucleotide binding" evidence="1">
    <location>
        <begin position="14"/>
        <end position="195"/>
    </location>
</feature>
<dbReference type="InterPro" id="IPR027417">
    <property type="entry name" value="P-loop_NTPase"/>
</dbReference>
<organism evidence="2 3">
    <name type="scientific">Alkanindiges illinoisensis</name>
    <dbReference type="NCBI Taxonomy" id="197183"/>
    <lineage>
        <taxon>Bacteria</taxon>
        <taxon>Pseudomonadati</taxon>
        <taxon>Pseudomonadota</taxon>
        <taxon>Gammaproteobacteria</taxon>
        <taxon>Moraxellales</taxon>
        <taxon>Moraxellaceae</taxon>
        <taxon>Alkanindiges</taxon>
    </lineage>
</organism>
<protein>
    <submittedName>
        <fullName evidence="2">Conjugal transfer protein TraL</fullName>
    </submittedName>
</protein>
<comment type="caution">
    <text evidence="2">The sequence shown here is derived from an EMBL/GenBank/DDBJ whole genome shotgun (WGS) entry which is preliminary data.</text>
</comment>
<reference evidence="2 3" key="1">
    <citation type="submission" date="2019-03" db="EMBL/GenBank/DDBJ databases">
        <title>Alkanindiges illinoisensis: a potential pathogenic isolated from ascites of a gastric cancer patient with abdominal metastasis.</title>
        <authorList>
            <person name="Hu X."/>
            <person name="Yang B."/>
            <person name="Yan X."/>
            <person name="Lin L."/>
            <person name="Zhao H."/>
            <person name="Zhou F."/>
            <person name="Su B."/>
            <person name="Chen J."/>
            <person name="Rui Y."/>
            <person name="Wang Q."/>
            <person name="Zheng L."/>
        </authorList>
    </citation>
    <scope>NUCLEOTIDE SEQUENCE [LARGE SCALE GENOMIC DNA]</scope>
    <source>
        <strain evidence="2 3">NFYY 23406</strain>
    </source>
</reference>
<dbReference type="EMBL" id="SNTY01000033">
    <property type="protein sequence ID" value="TEU25857.1"/>
    <property type="molecule type" value="Genomic_DNA"/>
</dbReference>
<accession>A0A4Y7XBW5</accession>
<dbReference type="STRING" id="1120977.GCA_000619845_02857"/>
<keyword evidence="3" id="KW-1185">Reference proteome</keyword>
<proteinExistence type="predicted"/>
<gene>
    <name evidence="2" type="ORF">E2B99_08810</name>
</gene>
<dbReference type="InterPro" id="IPR002586">
    <property type="entry name" value="CobQ/CobB/MinD/ParA_Nub-bd_dom"/>
</dbReference>
<dbReference type="Pfam" id="PF01656">
    <property type="entry name" value="CbiA"/>
    <property type="match status" value="1"/>
</dbReference>
<evidence type="ECO:0000313" key="3">
    <source>
        <dbReference type="Proteomes" id="UP000297834"/>
    </source>
</evidence>
<dbReference type="SUPFAM" id="SSF52540">
    <property type="entry name" value="P-loop containing nucleoside triphosphate hydrolases"/>
    <property type="match status" value="1"/>
</dbReference>